<dbReference type="FunFam" id="2.60.110.10:FF:000004">
    <property type="entry name" value="THAUMATIN-LIKE PROTEIN 1"/>
    <property type="match status" value="1"/>
</dbReference>
<feature type="disulfide bond" evidence="1">
    <location>
        <begin position="179"/>
        <end position="188"/>
    </location>
</feature>
<accession>A0AAV8XU49</accession>
<feature type="non-terminal residue" evidence="3">
    <location>
        <position position="1"/>
    </location>
</feature>
<evidence type="ECO:0008006" key="5">
    <source>
        <dbReference type="Google" id="ProtNLM"/>
    </source>
</evidence>
<feature type="disulfide bond" evidence="1">
    <location>
        <begin position="160"/>
        <end position="175"/>
    </location>
</feature>
<dbReference type="PRINTS" id="PR00347">
    <property type="entry name" value="THAUMATIN"/>
</dbReference>
<dbReference type="Pfam" id="PF00314">
    <property type="entry name" value="Thaumatin"/>
    <property type="match status" value="1"/>
</dbReference>
<gene>
    <name evidence="3" type="ORF">NQ318_014448</name>
</gene>
<dbReference type="InterPro" id="IPR001938">
    <property type="entry name" value="Thaumatin"/>
</dbReference>
<comment type="caution">
    <text evidence="3">The sequence shown here is derived from an EMBL/GenBank/DDBJ whole genome shotgun (WGS) entry which is preliminary data.</text>
</comment>
<evidence type="ECO:0000256" key="2">
    <source>
        <dbReference type="SAM" id="SignalP"/>
    </source>
</evidence>
<dbReference type="Gene3D" id="2.60.110.10">
    <property type="entry name" value="Thaumatin"/>
    <property type="match status" value="1"/>
</dbReference>
<dbReference type="PANTHER" id="PTHR31048">
    <property type="entry name" value="OS03G0233200 PROTEIN"/>
    <property type="match status" value="1"/>
</dbReference>
<dbReference type="CDD" id="cd09218">
    <property type="entry name" value="TLP-PA"/>
    <property type="match status" value="1"/>
</dbReference>
<dbReference type="SMART" id="SM00205">
    <property type="entry name" value="THN"/>
    <property type="match status" value="1"/>
</dbReference>
<protein>
    <recommendedName>
        <fullName evidence="5">Pathogenesis-related protein 5</fullName>
    </recommendedName>
</protein>
<feature type="disulfide bond" evidence="1">
    <location>
        <begin position="147"/>
        <end position="233"/>
    </location>
</feature>
<feature type="disulfide bond" evidence="1">
    <location>
        <begin position="88"/>
        <end position="94"/>
    </location>
</feature>
<dbReference type="PROSITE" id="PS51367">
    <property type="entry name" value="THAUMATIN_2"/>
    <property type="match status" value="1"/>
</dbReference>
<dbReference type="PIRSF" id="PIRSF002703">
    <property type="entry name" value="Thaumatin"/>
    <property type="match status" value="1"/>
</dbReference>
<feature type="disulfide bond" evidence="1">
    <location>
        <begin position="189"/>
        <end position="199"/>
    </location>
</feature>
<evidence type="ECO:0000313" key="4">
    <source>
        <dbReference type="Proteomes" id="UP001162162"/>
    </source>
</evidence>
<dbReference type="EMBL" id="JAPWTK010000328">
    <property type="protein sequence ID" value="KAJ8942402.1"/>
    <property type="molecule type" value="Genomic_DNA"/>
</dbReference>
<keyword evidence="4" id="KW-1185">Reference proteome</keyword>
<dbReference type="Proteomes" id="UP001162162">
    <property type="component" value="Unassembled WGS sequence"/>
</dbReference>
<proteinExistence type="predicted"/>
<name>A0AAV8XU49_9CUCU</name>
<reference evidence="3" key="1">
    <citation type="journal article" date="2023" name="Insect Mol. Biol.">
        <title>Genome sequencing provides insights into the evolution of gene families encoding plant cell wall-degrading enzymes in longhorned beetles.</title>
        <authorList>
            <person name="Shin N.R."/>
            <person name="Okamura Y."/>
            <person name="Kirsch R."/>
            <person name="Pauchet Y."/>
        </authorList>
    </citation>
    <scope>NUCLEOTIDE SEQUENCE</scope>
    <source>
        <strain evidence="3">AMC_N1</strain>
    </source>
</reference>
<keyword evidence="1" id="KW-1015">Disulfide bond</keyword>
<dbReference type="AlphaFoldDB" id="A0AAV8XU49"/>
<organism evidence="3 4">
    <name type="scientific">Aromia moschata</name>
    <dbReference type="NCBI Taxonomy" id="1265417"/>
    <lineage>
        <taxon>Eukaryota</taxon>
        <taxon>Metazoa</taxon>
        <taxon>Ecdysozoa</taxon>
        <taxon>Arthropoda</taxon>
        <taxon>Hexapoda</taxon>
        <taxon>Insecta</taxon>
        <taxon>Pterygota</taxon>
        <taxon>Neoptera</taxon>
        <taxon>Endopterygota</taxon>
        <taxon>Coleoptera</taxon>
        <taxon>Polyphaga</taxon>
        <taxon>Cucujiformia</taxon>
        <taxon>Chrysomeloidea</taxon>
        <taxon>Cerambycidae</taxon>
        <taxon>Cerambycinae</taxon>
        <taxon>Callichromatini</taxon>
        <taxon>Aromia</taxon>
    </lineage>
</organism>
<evidence type="ECO:0000313" key="3">
    <source>
        <dbReference type="EMBL" id="KAJ8942402.1"/>
    </source>
</evidence>
<dbReference type="InterPro" id="IPR037176">
    <property type="entry name" value="Osmotin/thaumatin-like_sf"/>
</dbReference>
<feature type="chain" id="PRO_5043328439" description="Pathogenesis-related protein 5" evidence="2">
    <location>
        <begin position="20"/>
        <end position="244"/>
    </location>
</feature>
<feature type="disulfide bond" evidence="1">
    <location>
        <begin position="152"/>
        <end position="216"/>
    </location>
</feature>
<evidence type="ECO:0000256" key="1">
    <source>
        <dbReference type="PIRSR" id="PIRSR002703-1"/>
    </source>
</evidence>
<dbReference type="SUPFAM" id="SSF49870">
    <property type="entry name" value="Osmotin, thaumatin-like protein"/>
    <property type="match status" value="1"/>
</dbReference>
<sequence>SVKMLKLAVGALLLVAVQAVDFQIVNNEIGAIWVGIQGNADKSTLENGGFVLEAGASRTITAPEDWAGRFWPRTWCDTSNNHCLTGDCGDRLECQGNGGAPPASLAEITLKGAGGLDFYDISLVDGFNIAVAFEPVGGSGDGGEYSCKKASCMYHFNDDCPDALKLNTEHGVVGCKSACLALNTDQYCCRNAYGTPDTCKSSEWPVDYPSYFKTHCPDAYSYAYDDHKSTFTCKAEKYIVTFGG</sequence>
<feature type="signal peptide" evidence="2">
    <location>
        <begin position="1"/>
        <end position="19"/>
    </location>
</feature>
<feature type="disulfide bond" evidence="1">
    <location>
        <begin position="76"/>
        <end position="83"/>
    </location>
</feature>
<keyword evidence="2" id="KW-0732">Signal</keyword>